<dbReference type="Proteomes" id="UP000028006">
    <property type="component" value="Unassembled WGS sequence"/>
</dbReference>
<sequence>MQLDSVTLPDDLLWVNEYDWNPVKQNLDRSLSGALLVQEQAASYGRPIELSGGEEAGWVDRATVEQLLALSLIPNKVMTLTTADLRAFSVIFDRSGGAPIEARQIMPFAYPDDSYQYSLSIRLLTVETVEAPE</sequence>
<reference evidence="1 2" key="1">
    <citation type="submission" date="2014-06" db="EMBL/GenBank/DDBJ databases">
        <title>Whole Genome Sequences of Three Symbiotic Endozoicomonas Bacteria.</title>
        <authorList>
            <person name="Neave M.J."/>
            <person name="Apprill A."/>
            <person name="Voolstra C.R."/>
        </authorList>
    </citation>
    <scope>NUCLEOTIDE SEQUENCE [LARGE SCALE GENOMIC DNA]</scope>
    <source>
        <strain evidence="1 2">LMG 24815</strain>
    </source>
</reference>
<evidence type="ECO:0000313" key="2">
    <source>
        <dbReference type="Proteomes" id="UP000028006"/>
    </source>
</evidence>
<dbReference type="EMBL" id="JOKG01000004">
    <property type="protein sequence ID" value="KEQ12967.1"/>
    <property type="molecule type" value="Genomic_DNA"/>
</dbReference>
<dbReference type="eggNOG" id="ENOG5032Z4T">
    <property type="taxonomic scope" value="Bacteria"/>
</dbReference>
<comment type="caution">
    <text evidence="1">The sequence shown here is derived from an EMBL/GenBank/DDBJ whole genome shotgun (WGS) entry which is preliminary data.</text>
</comment>
<protein>
    <submittedName>
        <fullName evidence="1">Uncharacterized protein</fullName>
    </submittedName>
</protein>
<keyword evidence="2" id="KW-1185">Reference proteome</keyword>
<organism evidence="1 2">
    <name type="scientific">Endozoicomonas montiporae</name>
    <dbReference type="NCBI Taxonomy" id="1027273"/>
    <lineage>
        <taxon>Bacteria</taxon>
        <taxon>Pseudomonadati</taxon>
        <taxon>Pseudomonadota</taxon>
        <taxon>Gammaproteobacteria</taxon>
        <taxon>Oceanospirillales</taxon>
        <taxon>Endozoicomonadaceae</taxon>
        <taxon>Endozoicomonas</taxon>
    </lineage>
</organism>
<gene>
    <name evidence="1" type="ORF">GZ77_21310</name>
</gene>
<name>A0A081N3E4_9GAMM</name>
<proteinExistence type="predicted"/>
<dbReference type="AlphaFoldDB" id="A0A081N3E4"/>
<evidence type="ECO:0000313" key="1">
    <source>
        <dbReference type="EMBL" id="KEQ12967.1"/>
    </source>
</evidence>
<dbReference type="RefSeq" id="WP_034878848.1">
    <property type="nucleotide sequence ID" value="NZ_JOKG01000004.1"/>
</dbReference>
<accession>A0A081N3E4</accession>